<keyword evidence="3" id="KW-1185">Reference proteome</keyword>
<evidence type="ECO:0000259" key="1">
    <source>
        <dbReference type="Pfam" id="PF08000"/>
    </source>
</evidence>
<dbReference type="PANTHER" id="PTHR35796">
    <property type="entry name" value="HYPOTHETICAL CYTOSOLIC PROTEIN"/>
    <property type="match status" value="1"/>
</dbReference>
<dbReference type="RefSeq" id="WP_073325175.1">
    <property type="nucleotide sequence ID" value="NZ_FQWD01000008.1"/>
</dbReference>
<dbReference type="SUPFAM" id="SSF50729">
    <property type="entry name" value="PH domain-like"/>
    <property type="match status" value="1"/>
</dbReference>
<dbReference type="EMBL" id="FQWD01000008">
    <property type="protein sequence ID" value="SHH29814.1"/>
    <property type="molecule type" value="Genomic_DNA"/>
</dbReference>
<evidence type="ECO:0000313" key="3">
    <source>
        <dbReference type="Proteomes" id="UP000184520"/>
    </source>
</evidence>
<dbReference type="PANTHER" id="PTHR35796:SF3">
    <property type="entry name" value="BHLH DOMAIN-CONTAINING PROTEIN"/>
    <property type="match status" value="1"/>
</dbReference>
<sequence length="124" mass="13814">MGLLDALMGNASEVDVAEVQEELQPILGNAENVVSAYKLVRDLIVFTNHRFMFIDKQGMTGRKVEYHSVPYKAITQFKVETAGHFDMDAELRIFISGQSEALKFELKKDTAIGVQKSLANAMFG</sequence>
<gene>
    <name evidence="2" type="ORF">SAMN05216361_4239</name>
</gene>
<proteinExistence type="predicted"/>
<dbReference type="InterPro" id="IPR012544">
    <property type="entry name" value="PHb"/>
</dbReference>
<reference evidence="3" key="1">
    <citation type="submission" date="2016-11" db="EMBL/GenBank/DDBJ databases">
        <authorList>
            <person name="Varghese N."/>
            <person name="Submissions S."/>
        </authorList>
    </citation>
    <scope>NUCLEOTIDE SEQUENCE [LARGE SCALE GENOMIC DNA]</scope>
    <source>
        <strain evidence="3">CGMCC 1.8995</strain>
    </source>
</reference>
<protein>
    <submittedName>
        <fullName evidence="2">PH domain-containing protein</fullName>
    </submittedName>
</protein>
<dbReference type="Gene3D" id="2.30.29.50">
    <property type="entry name" value="Bacterial Pleckstrin homology domain"/>
    <property type="match status" value="1"/>
</dbReference>
<dbReference type="AlphaFoldDB" id="A0A1M5RU87"/>
<dbReference type="Pfam" id="PF08000">
    <property type="entry name" value="bPH_1"/>
    <property type="match status" value="1"/>
</dbReference>
<name>A0A1M5RU87_9ALTE</name>
<feature type="domain" description="Bacterial Pleckstrin homology" evidence="1">
    <location>
        <begin position="2"/>
        <end position="121"/>
    </location>
</feature>
<organism evidence="2 3">
    <name type="scientific">Marisediminitalea aggregata</name>
    <dbReference type="NCBI Taxonomy" id="634436"/>
    <lineage>
        <taxon>Bacteria</taxon>
        <taxon>Pseudomonadati</taxon>
        <taxon>Pseudomonadota</taxon>
        <taxon>Gammaproteobacteria</taxon>
        <taxon>Alteromonadales</taxon>
        <taxon>Alteromonadaceae</taxon>
        <taxon>Marisediminitalea</taxon>
    </lineage>
</organism>
<dbReference type="CDD" id="cd13225">
    <property type="entry name" value="PH-like_bacteria"/>
    <property type="match status" value="1"/>
</dbReference>
<accession>A0A1M5RU87</accession>
<dbReference type="OrthoDB" id="3199551at2"/>
<evidence type="ECO:0000313" key="2">
    <source>
        <dbReference type="EMBL" id="SHH29814.1"/>
    </source>
</evidence>
<dbReference type="Proteomes" id="UP000184520">
    <property type="component" value="Unassembled WGS sequence"/>
</dbReference>
<dbReference type="InterPro" id="IPR037063">
    <property type="entry name" value="PHb_sf"/>
</dbReference>